<dbReference type="Gene3D" id="3.55.50.30">
    <property type="match status" value="1"/>
</dbReference>
<reference evidence="15 16" key="1">
    <citation type="submission" date="2018-11" db="EMBL/GenBank/DDBJ databases">
        <title>Chitinophaga lutea sp.nov., isolate from arsenic contaminated soil.</title>
        <authorList>
            <person name="Zong Y."/>
        </authorList>
    </citation>
    <scope>NUCLEOTIDE SEQUENCE [LARGE SCALE GENOMIC DNA]</scope>
    <source>
        <strain evidence="15 16">ZY74</strain>
    </source>
</reference>
<dbReference type="Gene3D" id="2.170.130.10">
    <property type="entry name" value="TonB-dependent receptor, plug domain"/>
    <property type="match status" value="1"/>
</dbReference>
<evidence type="ECO:0000256" key="8">
    <source>
        <dbReference type="ARBA" id="ARBA00023077"/>
    </source>
</evidence>
<evidence type="ECO:0000259" key="14">
    <source>
        <dbReference type="SMART" id="SM00965"/>
    </source>
</evidence>
<name>A0A3N4QA52_9BACT</name>
<comment type="similarity">
    <text evidence="12">Belongs to the TonB-dependent receptor family.</text>
</comment>
<evidence type="ECO:0000256" key="6">
    <source>
        <dbReference type="ARBA" id="ARBA00022729"/>
    </source>
</evidence>
<evidence type="ECO:0000256" key="11">
    <source>
        <dbReference type="ARBA" id="ARBA00023237"/>
    </source>
</evidence>
<keyword evidence="2" id="KW-0813">Transport</keyword>
<evidence type="ECO:0000256" key="12">
    <source>
        <dbReference type="RuleBase" id="RU003357"/>
    </source>
</evidence>
<accession>A0A3N4QA52</accession>
<proteinExistence type="inferred from homology"/>
<dbReference type="Gene3D" id="2.60.40.1120">
    <property type="entry name" value="Carboxypeptidase-like, regulatory domain"/>
    <property type="match status" value="1"/>
</dbReference>
<keyword evidence="9 12" id="KW-0472">Membrane</keyword>
<evidence type="ECO:0000313" key="15">
    <source>
        <dbReference type="EMBL" id="RPE12880.1"/>
    </source>
</evidence>
<comment type="caution">
    <text evidence="15">The sequence shown here is derived from an EMBL/GenBank/DDBJ whole genome shotgun (WGS) entry which is preliminary data.</text>
</comment>
<dbReference type="Pfam" id="PF00593">
    <property type="entry name" value="TonB_dep_Rec_b-barrel"/>
    <property type="match status" value="1"/>
</dbReference>
<keyword evidence="4" id="KW-0406">Ion transport</keyword>
<keyword evidence="11" id="KW-0998">Cell outer membrane</keyword>
<evidence type="ECO:0000256" key="13">
    <source>
        <dbReference type="SAM" id="MobiDB-lite"/>
    </source>
</evidence>
<dbReference type="SUPFAM" id="SSF49464">
    <property type="entry name" value="Carboxypeptidase regulatory domain-like"/>
    <property type="match status" value="1"/>
</dbReference>
<dbReference type="SUPFAM" id="SSF56935">
    <property type="entry name" value="Porins"/>
    <property type="match status" value="1"/>
</dbReference>
<dbReference type="InterPro" id="IPR039426">
    <property type="entry name" value="TonB-dep_rcpt-like"/>
</dbReference>
<evidence type="ECO:0000313" key="16">
    <source>
        <dbReference type="Proteomes" id="UP000278351"/>
    </source>
</evidence>
<dbReference type="PANTHER" id="PTHR30069">
    <property type="entry name" value="TONB-DEPENDENT OUTER MEMBRANE RECEPTOR"/>
    <property type="match status" value="1"/>
</dbReference>
<dbReference type="Pfam" id="PF13715">
    <property type="entry name" value="CarbopepD_reg_2"/>
    <property type="match status" value="1"/>
</dbReference>
<gene>
    <name evidence="15" type="ORF">EGT74_04875</name>
</gene>
<feature type="region of interest" description="Disordered" evidence="13">
    <location>
        <begin position="778"/>
        <end position="800"/>
    </location>
</feature>
<keyword evidence="5" id="KW-0812">Transmembrane</keyword>
<dbReference type="InterPro" id="IPR012910">
    <property type="entry name" value="Plug_dom"/>
</dbReference>
<dbReference type="Pfam" id="PF07715">
    <property type="entry name" value="Plug"/>
    <property type="match status" value="1"/>
</dbReference>
<evidence type="ECO:0000256" key="1">
    <source>
        <dbReference type="ARBA" id="ARBA00004571"/>
    </source>
</evidence>
<evidence type="ECO:0000256" key="7">
    <source>
        <dbReference type="ARBA" id="ARBA00023004"/>
    </source>
</evidence>
<dbReference type="Pfam" id="PF07660">
    <property type="entry name" value="STN"/>
    <property type="match status" value="1"/>
</dbReference>
<dbReference type="PANTHER" id="PTHR30069:SF29">
    <property type="entry name" value="HEMOGLOBIN AND HEMOGLOBIN-HAPTOGLOBIN-BINDING PROTEIN 1-RELATED"/>
    <property type="match status" value="1"/>
</dbReference>
<evidence type="ECO:0000256" key="4">
    <source>
        <dbReference type="ARBA" id="ARBA00022496"/>
    </source>
</evidence>
<dbReference type="InterPro" id="IPR000531">
    <property type="entry name" value="Beta-barrel_TonB"/>
</dbReference>
<dbReference type="InterPro" id="IPR008969">
    <property type="entry name" value="CarboxyPept-like_regulatory"/>
</dbReference>
<sequence length="882" mass="100118">MSLARTLLLGLIIALIPMQVFAWNWRTKISLSLNNQPLSAACELIEKEYGIHFSYSRDVVSMTRRVSVNVKDMPLRRVLDLLFDDSNIQYKRIGDQLVLAFKHAGTRTINGFVEDALTGEKLIGATVYMPHLHTGTTTNQFGFFSLTTAKDTGTLNVSYIGYNAGAAQLKDKENRLVNIKLSPSNTLQEVEVTDNLPKLQEQTQMSKLNLAISQTKTMPRMLGEADVLRTIQAMPGVSGGADGSSGIHVRGGSPDQNLILLDGTPVYNATHAFGIFSVFNPDMVKNVELYKGAFPARYGGRLSSVVDISMKDGDMYEYHGEVSLGLLASKFMVEGPIDKGKTSFIVTARRTYADLILQDVAHKQFNLGEEGEFWLYFFDGNAKINHIFSPKDRIYLSAYGGKDHMTVDRNHRFDSINGMPKRYHEEMRFRLGWGNQAYALRWNHIFSPRLFSNTTLNYSQFYFNTDYRYKYMALDTPLVKESDNMNGRYFSKVQNAGGKIDFDYRPNPEHAVRFGLQATYNIFQPGILRFNNMSDDLQLIDTAYNDETSGGLELALYAEDDWKIGNSVHLNLGLHASSFIVPGRVYASLQPRMGFRFLLPQRWALKMSHTVMTQYLHLLTNSATYMPTDLWVAATDKVPPMHANQVALGLAKTTQSGMFEMSVEGYYKEMRNVIEYNELSNDFQSATPSWESNVVTGKGWSYGGELMLQKKKGDFRGWIGYTLAWADRQFPTVNQGKRFPYKYDRRHDVEVVLTQRLGKRWELSAQWQYSTGAPLSLPVGSYEQQDDPSPHTPGGTGGPNEIDIVGNRNMLRMQDVHRLDIGATHVKQRKKTRYTLNISLYNAYSQKNPFFYYYKRDDDGKRQLTMLSILPILPSVTYAIRF</sequence>
<keyword evidence="6" id="KW-0732">Signal</keyword>
<dbReference type="Proteomes" id="UP000278351">
    <property type="component" value="Unassembled WGS sequence"/>
</dbReference>
<evidence type="ECO:0000256" key="10">
    <source>
        <dbReference type="ARBA" id="ARBA00023170"/>
    </source>
</evidence>
<evidence type="ECO:0000256" key="5">
    <source>
        <dbReference type="ARBA" id="ARBA00022692"/>
    </source>
</evidence>
<feature type="domain" description="Secretin/TonB short N-terminal" evidence="14">
    <location>
        <begin position="51"/>
        <end position="102"/>
    </location>
</feature>
<dbReference type="InterPro" id="IPR037066">
    <property type="entry name" value="Plug_dom_sf"/>
</dbReference>
<keyword evidence="8 12" id="KW-0798">TonB box</keyword>
<dbReference type="InterPro" id="IPR036942">
    <property type="entry name" value="Beta-barrel_TonB_sf"/>
</dbReference>
<keyword evidence="16" id="KW-1185">Reference proteome</keyword>
<dbReference type="EMBL" id="RPDH01000001">
    <property type="protein sequence ID" value="RPE12880.1"/>
    <property type="molecule type" value="Genomic_DNA"/>
</dbReference>
<keyword evidence="7" id="KW-0408">Iron</keyword>
<keyword evidence="3" id="KW-1134">Transmembrane beta strand</keyword>
<keyword evidence="10 15" id="KW-0675">Receptor</keyword>
<dbReference type="RefSeq" id="WP_123845396.1">
    <property type="nucleotide sequence ID" value="NZ_RPDH01000001.1"/>
</dbReference>
<evidence type="ECO:0000256" key="2">
    <source>
        <dbReference type="ARBA" id="ARBA00022448"/>
    </source>
</evidence>
<evidence type="ECO:0000256" key="3">
    <source>
        <dbReference type="ARBA" id="ARBA00022452"/>
    </source>
</evidence>
<dbReference type="GO" id="GO:0015344">
    <property type="term" value="F:siderophore uptake transmembrane transporter activity"/>
    <property type="evidence" value="ECO:0007669"/>
    <property type="project" value="TreeGrafter"/>
</dbReference>
<comment type="subcellular location">
    <subcellularLocation>
        <location evidence="1">Cell outer membrane</location>
        <topology evidence="1">Multi-pass membrane protein</topology>
    </subcellularLocation>
</comment>
<dbReference type="Gene3D" id="2.40.170.20">
    <property type="entry name" value="TonB-dependent receptor, beta-barrel domain"/>
    <property type="match status" value="1"/>
</dbReference>
<dbReference type="OrthoDB" id="9803050at2"/>
<dbReference type="GO" id="GO:0044718">
    <property type="term" value="P:siderophore transmembrane transport"/>
    <property type="evidence" value="ECO:0007669"/>
    <property type="project" value="TreeGrafter"/>
</dbReference>
<protein>
    <submittedName>
        <fullName evidence="15">TonB-dependent receptor</fullName>
    </submittedName>
</protein>
<dbReference type="GO" id="GO:0009279">
    <property type="term" value="C:cell outer membrane"/>
    <property type="evidence" value="ECO:0007669"/>
    <property type="project" value="UniProtKB-SubCell"/>
</dbReference>
<evidence type="ECO:0000256" key="9">
    <source>
        <dbReference type="ARBA" id="ARBA00023136"/>
    </source>
</evidence>
<keyword evidence="4" id="KW-0410">Iron transport</keyword>
<dbReference type="InterPro" id="IPR011662">
    <property type="entry name" value="Secretin/TonB_short_N"/>
</dbReference>
<organism evidence="15 16">
    <name type="scientific">Chitinophaga lutea</name>
    <dbReference type="NCBI Taxonomy" id="2488634"/>
    <lineage>
        <taxon>Bacteria</taxon>
        <taxon>Pseudomonadati</taxon>
        <taxon>Bacteroidota</taxon>
        <taxon>Chitinophagia</taxon>
        <taxon>Chitinophagales</taxon>
        <taxon>Chitinophagaceae</taxon>
        <taxon>Chitinophaga</taxon>
    </lineage>
</organism>
<dbReference type="SMART" id="SM00965">
    <property type="entry name" value="STN"/>
    <property type="match status" value="1"/>
</dbReference>
<dbReference type="AlphaFoldDB" id="A0A3N4QA52"/>